<proteinExistence type="predicted"/>
<sequence length="48" mass="5637">MSILDEKGLIDWAEIFLDGSNIRASKDVLLKTRKIGHYYKGHFIFHRC</sequence>
<dbReference type="KEGG" id="xbo:XBJ1_0621"/>
<organism evidence="1 2">
    <name type="scientific">Xenorhabdus bovienii (strain SS-2004)</name>
    <name type="common">Xenorhabdus nematophila subsp. bovienii</name>
    <dbReference type="NCBI Taxonomy" id="406818"/>
    <lineage>
        <taxon>Bacteria</taxon>
        <taxon>Pseudomonadati</taxon>
        <taxon>Pseudomonadota</taxon>
        <taxon>Gammaproteobacteria</taxon>
        <taxon>Enterobacterales</taxon>
        <taxon>Morganellaceae</taxon>
        <taxon>Xenorhabdus</taxon>
    </lineage>
</organism>
<dbReference type="HOGENOM" id="CLU_3298720_0_0_6"/>
<dbReference type="Proteomes" id="UP000002045">
    <property type="component" value="Chromosome"/>
</dbReference>
<dbReference type="AlphaFoldDB" id="D3UWJ1"/>
<evidence type="ECO:0000313" key="2">
    <source>
        <dbReference type="Proteomes" id="UP000002045"/>
    </source>
</evidence>
<name>D3UWJ1_XENBS</name>
<dbReference type="EMBL" id="FN667741">
    <property type="protein sequence ID" value="CBJ79765.1"/>
    <property type="molecule type" value="Genomic_DNA"/>
</dbReference>
<protein>
    <submittedName>
        <fullName evidence="1">Uncharacterized protein</fullName>
    </submittedName>
</protein>
<accession>D3UWJ1</accession>
<reference evidence="1" key="1">
    <citation type="journal article" date="2011" name="PLoS ONE">
        <title>The entomopathogenic bacterial endosymbionts xenorhabdus and photorhabdus: convergent lifestyles from divergent genomes.</title>
        <authorList>
            <person name="Chaston J.M."/>
            <person name="Suen G."/>
            <person name="Tucker S.L."/>
            <person name="Andersen A.W."/>
            <person name="Bhasin A."/>
            <person name="Bode E."/>
            <person name="Bode H.B."/>
            <person name="Brachmann A.O."/>
            <person name="Cowles C.E."/>
            <person name="Cowles K.N."/>
            <person name="Darby C."/>
            <person name="de Leon L."/>
            <person name="Drace K."/>
            <person name="Du Z."/>
            <person name="Givaudan A."/>
            <person name="Herbert Tran E.E."/>
            <person name="Jewell K.A."/>
            <person name="Knack J.J."/>
            <person name="Krasomil-Osterfeld K.C."/>
            <person name="Kukor R."/>
            <person name="Lanois A."/>
            <person name="Latreille P."/>
            <person name="Leimgruber N.K."/>
            <person name="Lipke C.M."/>
            <person name="Liu R."/>
            <person name="Lu X."/>
            <person name="Martens E.C."/>
            <person name="Marri P.R."/>
            <person name="Medigue C."/>
            <person name="Menard M.L."/>
            <person name="Miller N.M."/>
            <person name="Morales-Soto N."/>
            <person name="Norton S."/>
            <person name="Ogier J.C."/>
            <person name="Orchard S.S."/>
            <person name="Park D."/>
            <person name="Park Y."/>
            <person name="Qurollo B.A."/>
            <person name="Sugar D.R."/>
            <person name="Richards G.R."/>
            <person name="Rouy Z."/>
            <person name="Slominski B."/>
            <person name="Slominski K."/>
            <person name="Snyder H."/>
            <person name="Tjaden B.C."/>
            <person name="van der Hoeven R."/>
            <person name="Welch R.D."/>
            <person name="Wheeler C."/>
            <person name="Xiang B."/>
            <person name="Barbazuk B."/>
            <person name="Gaudriault S."/>
            <person name="Goodner B."/>
            <person name="Slater S.C."/>
            <person name="Forst S."/>
            <person name="Goldman B.S."/>
            <person name="Goodrich-Blair H."/>
        </authorList>
    </citation>
    <scope>NUCLEOTIDE SEQUENCE [LARGE SCALE GENOMIC DNA]</scope>
    <source>
        <strain evidence="1">SS-2004</strain>
    </source>
</reference>
<evidence type="ECO:0000313" key="1">
    <source>
        <dbReference type="EMBL" id="CBJ79765.1"/>
    </source>
</evidence>
<gene>
    <name evidence="1" type="ordered locus">XBJ1_0621</name>
</gene>